<dbReference type="HOGENOM" id="CLU_790037_0_0_1"/>
<protein>
    <recommendedName>
        <fullName evidence="5">Transmembrane protein</fullName>
    </recommendedName>
</protein>
<evidence type="ECO:0000313" key="4">
    <source>
        <dbReference type="Proteomes" id="UP000054477"/>
    </source>
</evidence>
<proteinExistence type="predicted"/>
<keyword evidence="2" id="KW-1133">Transmembrane helix</keyword>
<feature type="compositionally biased region" description="Pro residues" evidence="1">
    <location>
        <begin position="315"/>
        <end position="327"/>
    </location>
</feature>
<gene>
    <name evidence="3" type="ORF">K443DRAFT_13321</name>
</gene>
<dbReference type="OrthoDB" id="3265734at2759"/>
<evidence type="ECO:0008006" key="5">
    <source>
        <dbReference type="Google" id="ProtNLM"/>
    </source>
</evidence>
<feature type="region of interest" description="Disordered" evidence="1">
    <location>
        <begin position="260"/>
        <end position="343"/>
    </location>
</feature>
<keyword evidence="4" id="KW-1185">Reference proteome</keyword>
<reference evidence="4" key="2">
    <citation type="submission" date="2015-01" db="EMBL/GenBank/DDBJ databases">
        <title>Evolutionary Origins and Diversification of the Mycorrhizal Mutualists.</title>
        <authorList>
            <consortium name="DOE Joint Genome Institute"/>
            <consortium name="Mycorrhizal Genomics Consortium"/>
            <person name="Kohler A."/>
            <person name="Kuo A."/>
            <person name="Nagy L.G."/>
            <person name="Floudas D."/>
            <person name="Copeland A."/>
            <person name="Barry K.W."/>
            <person name="Cichocki N."/>
            <person name="Veneault-Fourrey C."/>
            <person name="LaButti K."/>
            <person name="Lindquist E.A."/>
            <person name="Lipzen A."/>
            <person name="Lundell T."/>
            <person name="Morin E."/>
            <person name="Murat C."/>
            <person name="Riley R."/>
            <person name="Ohm R."/>
            <person name="Sun H."/>
            <person name="Tunlid A."/>
            <person name="Henrissat B."/>
            <person name="Grigoriev I.V."/>
            <person name="Hibbett D.S."/>
            <person name="Martin F."/>
        </authorList>
    </citation>
    <scope>NUCLEOTIDE SEQUENCE [LARGE SCALE GENOMIC DNA]</scope>
    <source>
        <strain evidence="4">LaAM-08-1</strain>
    </source>
</reference>
<evidence type="ECO:0000256" key="1">
    <source>
        <dbReference type="SAM" id="MobiDB-lite"/>
    </source>
</evidence>
<name>A0A0C9X8Y8_9AGAR</name>
<dbReference type="EMBL" id="KN838883">
    <property type="protein sequence ID" value="KIJ92807.1"/>
    <property type="molecule type" value="Genomic_DNA"/>
</dbReference>
<dbReference type="STRING" id="1095629.A0A0C9X8Y8"/>
<sequence>MATTVDDTDSLISYSSGWVLLQGSTRQWNGTVHSTSTVGATATFSFRGTGVAVYGTLPAGPSTGTTQSQYAIDSGVPVNVSLASQTDAVYADLFFLSSLLSDGLHTLVITNTGTSVEYQFDRIDYNASVNVPISTVSGSSGSSLSQTVRTTSSVPQSAATTSHASNSAKSAPVGTIVGSIAAGLLVVLIALLIYFNCRRRKSNGTTAETAATSSSWARLGQSITPFNLNDQTNGAGPIVHTAASQSSLARHTGFTLGSSPILDSKSAGISPTSPQTHPSSASPHMITDPSNATRPGSQGNSAVNGNAPVDTTALPLPPIAVLEPPPAYQRAGGLNGNGGEATG</sequence>
<keyword evidence="2" id="KW-0472">Membrane</keyword>
<feature type="region of interest" description="Disordered" evidence="1">
    <location>
        <begin position="137"/>
        <end position="170"/>
    </location>
</feature>
<reference evidence="3 4" key="1">
    <citation type="submission" date="2014-04" db="EMBL/GenBank/DDBJ databases">
        <authorList>
            <consortium name="DOE Joint Genome Institute"/>
            <person name="Kuo A."/>
            <person name="Kohler A."/>
            <person name="Nagy L.G."/>
            <person name="Floudas D."/>
            <person name="Copeland A."/>
            <person name="Barry K.W."/>
            <person name="Cichocki N."/>
            <person name="Veneault-Fourrey C."/>
            <person name="LaButti K."/>
            <person name="Lindquist E.A."/>
            <person name="Lipzen A."/>
            <person name="Lundell T."/>
            <person name="Morin E."/>
            <person name="Murat C."/>
            <person name="Sun H."/>
            <person name="Tunlid A."/>
            <person name="Henrissat B."/>
            <person name="Grigoriev I.V."/>
            <person name="Hibbett D.S."/>
            <person name="Martin F."/>
            <person name="Nordberg H.P."/>
            <person name="Cantor M.N."/>
            <person name="Hua S.X."/>
        </authorList>
    </citation>
    <scope>NUCLEOTIDE SEQUENCE [LARGE SCALE GENOMIC DNA]</scope>
    <source>
        <strain evidence="3 4">LaAM-08-1</strain>
    </source>
</reference>
<organism evidence="3 4">
    <name type="scientific">Laccaria amethystina LaAM-08-1</name>
    <dbReference type="NCBI Taxonomy" id="1095629"/>
    <lineage>
        <taxon>Eukaryota</taxon>
        <taxon>Fungi</taxon>
        <taxon>Dikarya</taxon>
        <taxon>Basidiomycota</taxon>
        <taxon>Agaricomycotina</taxon>
        <taxon>Agaricomycetes</taxon>
        <taxon>Agaricomycetidae</taxon>
        <taxon>Agaricales</taxon>
        <taxon>Agaricineae</taxon>
        <taxon>Hydnangiaceae</taxon>
        <taxon>Laccaria</taxon>
    </lineage>
</organism>
<evidence type="ECO:0000256" key="2">
    <source>
        <dbReference type="SAM" id="Phobius"/>
    </source>
</evidence>
<dbReference type="Gene3D" id="2.60.120.260">
    <property type="entry name" value="Galactose-binding domain-like"/>
    <property type="match status" value="1"/>
</dbReference>
<accession>A0A0C9X8Y8</accession>
<feature type="transmembrane region" description="Helical" evidence="2">
    <location>
        <begin position="173"/>
        <end position="195"/>
    </location>
</feature>
<dbReference type="Proteomes" id="UP000054477">
    <property type="component" value="Unassembled WGS sequence"/>
</dbReference>
<feature type="compositionally biased region" description="Low complexity" evidence="1">
    <location>
        <begin position="157"/>
        <end position="170"/>
    </location>
</feature>
<feature type="compositionally biased region" description="Low complexity" evidence="1">
    <location>
        <begin position="137"/>
        <end position="148"/>
    </location>
</feature>
<feature type="compositionally biased region" description="Polar residues" evidence="1">
    <location>
        <begin position="267"/>
        <end position="304"/>
    </location>
</feature>
<feature type="compositionally biased region" description="Gly residues" evidence="1">
    <location>
        <begin position="333"/>
        <end position="343"/>
    </location>
</feature>
<evidence type="ECO:0000313" key="3">
    <source>
        <dbReference type="EMBL" id="KIJ92807.1"/>
    </source>
</evidence>
<keyword evidence="2" id="KW-0812">Transmembrane</keyword>
<dbReference type="AlphaFoldDB" id="A0A0C9X8Y8"/>